<dbReference type="EMBL" id="BMNR01000001">
    <property type="protein sequence ID" value="GGK09878.1"/>
    <property type="molecule type" value="Genomic_DNA"/>
</dbReference>
<dbReference type="InterPro" id="IPR017853">
    <property type="entry name" value="GH"/>
</dbReference>
<dbReference type="Pfam" id="PF02922">
    <property type="entry name" value="CBM_48"/>
    <property type="match status" value="1"/>
</dbReference>
<gene>
    <name evidence="3" type="ORF">GCM10007962_00050</name>
</gene>
<sequence>MKKGVMKIKIILNLILVTTLLTSCSNKKIVYKSFDDYPVANTNLWLNYTKDATEFKIWSPTADEVQLHLYKEGFGGEPKATHNMKIDKEGVWKLKLAGDYKGTYYTYQVKIDNKLLPETQGIYAQAVGINGTRAMVVDLKTTNPEGWESDKGPKVNTPNEAIIYEAHVRDLSVHPESGIQMKGKYLGLAEKGTKSPDGFSTGLDHIKEMGITHVHLLPTCDFISVDEANLDTPQYNWGYDPFNYNVPEGSYATDPNNGEVRIREFKQMVKAFHDNNIGIVLDVVFNHTALYENSVFNLEVPGYYYRHWEDGTPSNASACGNEIASDREMMRKYIIETVSYWAKEYHVDGFRFDLMAILDIETMNAVSKALKNINPNIIIYGEGWSPGDSPYSWKKRAFKFNINQTPDVSAFSDEIRDGLKGSWNNPEGPGFVSGGKGMEESVKMGIVGCIQHPQVDNSKVNASNAPWTTNPWQSIVYASCHDNHTLYDKLKISRPNATDDELKAMDKLANAVVLTSQGISFIHAGSEMLRTKQGIENSYKSPDSINQIDWNWKSTHHDVVEYYKHLIQLRKAHPTFRMKTGDDVRNNLEFKTYENGLISYQISNHANGDNWKNIYVIYNARPEVVNYKLPGKWTLGVVGDEFEVNKPIEGTVNIPAISMLIAYQE</sequence>
<dbReference type="InterPro" id="IPR013780">
    <property type="entry name" value="Glyco_hydro_b"/>
</dbReference>
<reference evidence="3" key="1">
    <citation type="journal article" date="2014" name="Int. J. Syst. Evol. Microbiol.">
        <title>Complete genome sequence of Corynebacterium casei LMG S-19264T (=DSM 44701T), isolated from a smear-ripened cheese.</title>
        <authorList>
            <consortium name="US DOE Joint Genome Institute (JGI-PGF)"/>
            <person name="Walter F."/>
            <person name="Albersmeier A."/>
            <person name="Kalinowski J."/>
            <person name="Ruckert C."/>
        </authorList>
    </citation>
    <scope>NUCLEOTIDE SEQUENCE</scope>
    <source>
        <strain evidence="3">JCM 12862</strain>
    </source>
</reference>
<dbReference type="SUPFAM" id="SSF81296">
    <property type="entry name" value="E set domains"/>
    <property type="match status" value="1"/>
</dbReference>
<organism evidence="3 4">
    <name type="scientific">Yeosuana aromativorans</name>
    <dbReference type="NCBI Taxonomy" id="288019"/>
    <lineage>
        <taxon>Bacteria</taxon>
        <taxon>Pseudomonadati</taxon>
        <taxon>Bacteroidota</taxon>
        <taxon>Flavobacteriia</taxon>
        <taxon>Flavobacteriales</taxon>
        <taxon>Flavobacteriaceae</taxon>
        <taxon>Yeosuana</taxon>
    </lineage>
</organism>
<accession>A0A8J3BGR8</accession>
<dbReference type="NCBIfam" id="TIGR02104">
    <property type="entry name" value="pulA_typeI"/>
    <property type="match status" value="1"/>
</dbReference>
<comment type="similarity">
    <text evidence="1">Belongs to the glycosyl hydrolase 13 family.</text>
</comment>
<comment type="caution">
    <text evidence="3">The sequence shown here is derived from an EMBL/GenBank/DDBJ whole genome shotgun (WGS) entry which is preliminary data.</text>
</comment>
<keyword evidence="4" id="KW-1185">Reference proteome</keyword>
<evidence type="ECO:0000313" key="4">
    <source>
        <dbReference type="Proteomes" id="UP000612329"/>
    </source>
</evidence>
<dbReference type="InterPro" id="IPR013783">
    <property type="entry name" value="Ig-like_fold"/>
</dbReference>
<dbReference type="PANTHER" id="PTHR43002">
    <property type="entry name" value="GLYCOGEN DEBRANCHING ENZYME"/>
    <property type="match status" value="1"/>
</dbReference>
<dbReference type="Pfam" id="PF00128">
    <property type="entry name" value="Alpha-amylase"/>
    <property type="match status" value="1"/>
</dbReference>
<dbReference type="GO" id="GO:0005975">
    <property type="term" value="P:carbohydrate metabolic process"/>
    <property type="evidence" value="ECO:0007669"/>
    <property type="project" value="InterPro"/>
</dbReference>
<dbReference type="InterPro" id="IPR004193">
    <property type="entry name" value="Glyco_hydro_13_N"/>
</dbReference>
<evidence type="ECO:0000259" key="2">
    <source>
        <dbReference type="SMART" id="SM00642"/>
    </source>
</evidence>
<dbReference type="CDD" id="cd11341">
    <property type="entry name" value="AmyAc_Pullulanase_LD-like"/>
    <property type="match status" value="1"/>
</dbReference>
<dbReference type="InterPro" id="IPR049117">
    <property type="entry name" value="pulA_all-beta"/>
</dbReference>
<dbReference type="InterPro" id="IPR011840">
    <property type="entry name" value="PulA_typeI"/>
</dbReference>
<evidence type="ECO:0000256" key="1">
    <source>
        <dbReference type="ARBA" id="ARBA00008061"/>
    </source>
</evidence>
<dbReference type="SUPFAM" id="SSF51445">
    <property type="entry name" value="(Trans)glycosidases"/>
    <property type="match status" value="1"/>
</dbReference>
<feature type="domain" description="Glycosyl hydrolase family 13 catalytic" evidence="2">
    <location>
        <begin position="193"/>
        <end position="570"/>
    </location>
</feature>
<proteinExistence type="inferred from homology"/>
<dbReference type="Pfam" id="PF21653">
    <property type="entry name" value="pulA_all-beta"/>
    <property type="match status" value="1"/>
</dbReference>
<dbReference type="AlphaFoldDB" id="A0A8J3BGR8"/>
<dbReference type="Gene3D" id="2.60.40.1180">
    <property type="entry name" value="Golgi alpha-mannosidase II"/>
    <property type="match status" value="1"/>
</dbReference>
<protein>
    <submittedName>
        <fullName evidence="3">Type I pullulanase</fullName>
    </submittedName>
</protein>
<dbReference type="SMART" id="SM00642">
    <property type="entry name" value="Aamy"/>
    <property type="match status" value="1"/>
</dbReference>
<dbReference type="PROSITE" id="PS51257">
    <property type="entry name" value="PROKAR_LIPOPROTEIN"/>
    <property type="match status" value="1"/>
</dbReference>
<dbReference type="InterPro" id="IPR006047">
    <property type="entry name" value="GH13_cat_dom"/>
</dbReference>
<dbReference type="GO" id="GO:0004553">
    <property type="term" value="F:hydrolase activity, hydrolyzing O-glycosyl compounds"/>
    <property type="evidence" value="ECO:0007669"/>
    <property type="project" value="InterPro"/>
</dbReference>
<dbReference type="CDD" id="cd02860">
    <property type="entry name" value="E_set_Pullulanase"/>
    <property type="match status" value="1"/>
</dbReference>
<dbReference type="InterPro" id="IPR014756">
    <property type="entry name" value="Ig_E-set"/>
</dbReference>
<dbReference type="Proteomes" id="UP000612329">
    <property type="component" value="Unassembled WGS sequence"/>
</dbReference>
<name>A0A8J3BGR8_9FLAO</name>
<dbReference type="Gene3D" id="2.60.40.10">
    <property type="entry name" value="Immunoglobulins"/>
    <property type="match status" value="1"/>
</dbReference>
<dbReference type="Gene3D" id="3.20.20.80">
    <property type="entry name" value="Glycosidases"/>
    <property type="match status" value="1"/>
</dbReference>
<evidence type="ECO:0000313" key="3">
    <source>
        <dbReference type="EMBL" id="GGK09878.1"/>
    </source>
</evidence>
<reference evidence="3" key="2">
    <citation type="submission" date="2020-09" db="EMBL/GenBank/DDBJ databases">
        <authorList>
            <person name="Sun Q."/>
            <person name="Ohkuma M."/>
        </authorList>
    </citation>
    <scope>NUCLEOTIDE SEQUENCE</scope>
    <source>
        <strain evidence="3">JCM 12862</strain>
    </source>
</reference>